<dbReference type="InterPro" id="IPR045078">
    <property type="entry name" value="TST/MPST-like"/>
</dbReference>
<proteinExistence type="predicted"/>
<protein>
    <submittedName>
        <fullName evidence="4">Sulfurtransferase</fullName>
    </submittedName>
</protein>
<dbReference type="STRING" id="571913.VV02_13115"/>
<keyword evidence="1 4" id="KW-0808">Transferase</keyword>
<evidence type="ECO:0000313" key="4">
    <source>
        <dbReference type="EMBL" id="AKU16581.1"/>
    </source>
</evidence>
<dbReference type="InterPro" id="IPR036873">
    <property type="entry name" value="Rhodanese-like_dom_sf"/>
</dbReference>
<dbReference type="SMART" id="SM00450">
    <property type="entry name" value="RHOD"/>
    <property type="match status" value="2"/>
</dbReference>
<name>A0A0K1JIQ1_9MICO</name>
<dbReference type="GO" id="GO:0004792">
    <property type="term" value="F:thiosulfate-cyanide sulfurtransferase activity"/>
    <property type="evidence" value="ECO:0007669"/>
    <property type="project" value="InterPro"/>
</dbReference>
<gene>
    <name evidence="4" type="ORF">VV02_13115</name>
</gene>
<feature type="domain" description="Rhodanese" evidence="3">
    <location>
        <begin position="20"/>
        <end position="137"/>
    </location>
</feature>
<organism evidence="4 5">
    <name type="scientific">Luteipulveratus mongoliensis</name>
    <dbReference type="NCBI Taxonomy" id="571913"/>
    <lineage>
        <taxon>Bacteria</taxon>
        <taxon>Bacillati</taxon>
        <taxon>Actinomycetota</taxon>
        <taxon>Actinomycetes</taxon>
        <taxon>Micrococcales</taxon>
        <taxon>Dermacoccaceae</taxon>
        <taxon>Luteipulveratus</taxon>
    </lineage>
</organism>
<dbReference type="CDD" id="cd01449">
    <property type="entry name" value="TST_Repeat_2"/>
    <property type="match status" value="1"/>
</dbReference>
<dbReference type="OrthoDB" id="9770030at2"/>
<dbReference type="PANTHER" id="PTHR11364:SF27">
    <property type="entry name" value="SULFURTRANSFERASE"/>
    <property type="match status" value="1"/>
</dbReference>
<accession>A0A0K1JIQ1</accession>
<dbReference type="AlphaFoldDB" id="A0A0K1JIQ1"/>
<evidence type="ECO:0000313" key="5">
    <source>
        <dbReference type="Proteomes" id="UP000066480"/>
    </source>
</evidence>
<dbReference type="PROSITE" id="PS00380">
    <property type="entry name" value="RHODANESE_1"/>
    <property type="match status" value="1"/>
</dbReference>
<reference evidence="4 5" key="1">
    <citation type="submission" date="2015-03" db="EMBL/GenBank/DDBJ databases">
        <title>Luteipulveratus halotolerans sp. nov., a novel actinobacterium (Dermacoccaceae) from Sarawak, Malaysia.</title>
        <authorList>
            <person name="Juboi H."/>
            <person name="Basik A."/>
            <person name="Shamsul S.S."/>
            <person name="Arnold P."/>
            <person name="Schmitt E.K."/>
            <person name="Sanglier J.-J."/>
            <person name="Yeo T."/>
        </authorList>
    </citation>
    <scope>NUCLEOTIDE SEQUENCE [LARGE SCALE GENOMIC DNA]</scope>
    <source>
        <strain evidence="4 5">MN07-A0370</strain>
    </source>
</reference>
<dbReference type="Pfam" id="PF00581">
    <property type="entry name" value="Rhodanese"/>
    <property type="match status" value="2"/>
</dbReference>
<evidence type="ECO:0000259" key="3">
    <source>
        <dbReference type="PROSITE" id="PS50206"/>
    </source>
</evidence>
<dbReference type="PANTHER" id="PTHR11364">
    <property type="entry name" value="THIOSULFATE SULFERTANSFERASE"/>
    <property type="match status" value="1"/>
</dbReference>
<sequence>MNRPCGPLISAEQLHARLDRGEPVVLLDVSWQLGQPSMRPAYDAGHLPGAAWVEFESVLSGAPGDGGRHPMPDLATLEEAMRAAGVSNDSSVVVYDQGNALAASRCWWLLEYCGHECVQVLDGGRALWESLGLPLSSDPVAPERGDFVATPPSRDVLDADDAAEYARRSVLIDARPADRFRGENETIDPVAGHIPGALSSPALANLQDDGRFLTGDDLAMRFTSYGIGPHSQVGVYCGSGVQAMHTALALEASGIGAQTAVYVGSWSHWITDPDRPVATSPRHAPAG</sequence>
<keyword evidence="5" id="KW-1185">Reference proteome</keyword>
<dbReference type="EMBL" id="CP011112">
    <property type="protein sequence ID" value="AKU16581.1"/>
    <property type="molecule type" value="Genomic_DNA"/>
</dbReference>
<feature type="domain" description="Rhodanese" evidence="3">
    <location>
        <begin position="165"/>
        <end position="278"/>
    </location>
</feature>
<dbReference type="SUPFAM" id="SSF52821">
    <property type="entry name" value="Rhodanese/Cell cycle control phosphatase"/>
    <property type="match status" value="2"/>
</dbReference>
<keyword evidence="2" id="KW-0677">Repeat</keyword>
<dbReference type="CDD" id="cd01448">
    <property type="entry name" value="TST_Repeat_1"/>
    <property type="match status" value="1"/>
</dbReference>
<dbReference type="PROSITE" id="PS50206">
    <property type="entry name" value="RHODANESE_3"/>
    <property type="match status" value="2"/>
</dbReference>
<dbReference type="InterPro" id="IPR001763">
    <property type="entry name" value="Rhodanese-like_dom"/>
</dbReference>
<dbReference type="PATRIC" id="fig|571913.6.peg.2669"/>
<evidence type="ECO:0000256" key="1">
    <source>
        <dbReference type="ARBA" id="ARBA00022679"/>
    </source>
</evidence>
<evidence type="ECO:0000256" key="2">
    <source>
        <dbReference type="ARBA" id="ARBA00022737"/>
    </source>
</evidence>
<dbReference type="Gene3D" id="3.40.250.10">
    <property type="entry name" value="Rhodanese-like domain"/>
    <property type="match status" value="2"/>
</dbReference>
<dbReference type="KEGG" id="lmoi:VV02_13115"/>
<dbReference type="InterPro" id="IPR001307">
    <property type="entry name" value="Thiosulphate_STrfase_CS"/>
</dbReference>
<dbReference type="Proteomes" id="UP000066480">
    <property type="component" value="Chromosome"/>
</dbReference>
<dbReference type="RefSeq" id="WP_052592041.1">
    <property type="nucleotide sequence ID" value="NZ_CP011112.1"/>
</dbReference>